<gene>
    <name evidence="1" type="ORF">METZ01_LOCUS460941</name>
</gene>
<feature type="non-terminal residue" evidence="1">
    <location>
        <position position="24"/>
    </location>
</feature>
<dbReference type="AlphaFoldDB" id="A0A383AJS3"/>
<evidence type="ECO:0000313" key="1">
    <source>
        <dbReference type="EMBL" id="SVE08087.1"/>
    </source>
</evidence>
<sequence>MKNISLVKLPFHITLVSIFLPMIA</sequence>
<protein>
    <submittedName>
        <fullName evidence="1">Uncharacterized protein</fullName>
    </submittedName>
</protein>
<organism evidence="1">
    <name type="scientific">marine metagenome</name>
    <dbReference type="NCBI Taxonomy" id="408172"/>
    <lineage>
        <taxon>unclassified sequences</taxon>
        <taxon>metagenomes</taxon>
        <taxon>ecological metagenomes</taxon>
    </lineage>
</organism>
<proteinExistence type="predicted"/>
<dbReference type="EMBL" id="UINC01192779">
    <property type="protein sequence ID" value="SVE08087.1"/>
    <property type="molecule type" value="Genomic_DNA"/>
</dbReference>
<name>A0A383AJS3_9ZZZZ</name>
<reference evidence="1" key="1">
    <citation type="submission" date="2018-05" db="EMBL/GenBank/DDBJ databases">
        <authorList>
            <person name="Lanie J.A."/>
            <person name="Ng W.-L."/>
            <person name="Kazmierczak K.M."/>
            <person name="Andrzejewski T.M."/>
            <person name="Davidsen T.M."/>
            <person name="Wayne K.J."/>
            <person name="Tettelin H."/>
            <person name="Glass J.I."/>
            <person name="Rusch D."/>
            <person name="Podicherti R."/>
            <person name="Tsui H.-C.T."/>
            <person name="Winkler M.E."/>
        </authorList>
    </citation>
    <scope>NUCLEOTIDE SEQUENCE</scope>
</reference>
<accession>A0A383AJS3</accession>